<dbReference type="Proteomes" id="UP001177140">
    <property type="component" value="Unassembled WGS sequence"/>
</dbReference>
<keyword evidence="4" id="KW-1185">Reference proteome</keyword>
<protein>
    <submittedName>
        <fullName evidence="3">Uncharacterized protein</fullName>
    </submittedName>
</protein>
<dbReference type="EMBL" id="JAJJMA010075394">
    <property type="protein sequence ID" value="MCL7028078.1"/>
    <property type="molecule type" value="Genomic_DNA"/>
</dbReference>
<accession>A0AA41S7S5</accession>
<proteinExistence type="predicted"/>
<reference evidence="3" key="1">
    <citation type="submission" date="2022-03" db="EMBL/GenBank/DDBJ databases">
        <title>A functionally conserved STORR gene fusion in Papaver species that diverged 16.8 million years ago.</title>
        <authorList>
            <person name="Catania T."/>
        </authorList>
    </citation>
    <scope>NUCLEOTIDE SEQUENCE</scope>
    <source>
        <strain evidence="3">S-191538</strain>
    </source>
</reference>
<feature type="signal peptide" evidence="2">
    <location>
        <begin position="1"/>
        <end position="19"/>
    </location>
</feature>
<comment type="caution">
    <text evidence="3">The sequence shown here is derived from an EMBL/GenBank/DDBJ whole genome shotgun (WGS) entry which is preliminary data.</text>
</comment>
<feature type="chain" id="PRO_5041469801" evidence="2">
    <location>
        <begin position="20"/>
        <end position="93"/>
    </location>
</feature>
<evidence type="ECO:0000313" key="3">
    <source>
        <dbReference type="EMBL" id="MCL7028078.1"/>
    </source>
</evidence>
<keyword evidence="2" id="KW-0732">Signal</keyword>
<dbReference type="AlphaFoldDB" id="A0AA41S7S5"/>
<feature type="region of interest" description="Disordered" evidence="1">
    <location>
        <begin position="46"/>
        <end position="93"/>
    </location>
</feature>
<evidence type="ECO:0000313" key="4">
    <source>
        <dbReference type="Proteomes" id="UP001177140"/>
    </source>
</evidence>
<feature type="compositionally biased region" description="Low complexity" evidence="1">
    <location>
        <begin position="54"/>
        <end position="87"/>
    </location>
</feature>
<organism evidence="3 4">
    <name type="scientific">Papaver nudicaule</name>
    <name type="common">Iceland poppy</name>
    <dbReference type="NCBI Taxonomy" id="74823"/>
    <lineage>
        <taxon>Eukaryota</taxon>
        <taxon>Viridiplantae</taxon>
        <taxon>Streptophyta</taxon>
        <taxon>Embryophyta</taxon>
        <taxon>Tracheophyta</taxon>
        <taxon>Spermatophyta</taxon>
        <taxon>Magnoliopsida</taxon>
        <taxon>Ranunculales</taxon>
        <taxon>Papaveraceae</taxon>
        <taxon>Papaveroideae</taxon>
        <taxon>Papaver</taxon>
    </lineage>
</organism>
<evidence type="ECO:0000256" key="2">
    <source>
        <dbReference type="SAM" id="SignalP"/>
    </source>
</evidence>
<name>A0AA41S7S5_PAPNU</name>
<gene>
    <name evidence="3" type="ORF">MKW94_016700</name>
</gene>
<evidence type="ECO:0000256" key="1">
    <source>
        <dbReference type="SAM" id="MobiDB-lite"/>
    </source>
</evidence>
<sequence>MGLLAKAILCFLMIHLSLSSGSGNEQGNETNVEGNGIMVSINRRSLARGGGGRSFTSPSSSSSSSSSSGGRSFTSPSSSSSSSFSSGMGWLLK</sequence>